<dbReference type="EC" id="2.3.1.199" evidence="11"/>
<feature type="transmembrane region" description="Helical" evidence="11">
    <location>
        <begin position="192"/>
        <end position="210"/>
    </location>
</feature>
<dbReference type="GO" id="GO:0034625">
    <property type="term" value="P:fatty acid elongation, monounsaturated fatty acid"/>
    <property type="evidence" value="ECO:0007669"/>
    <property type="project" value="TreeGrafter"/>
</dbReference>
<comment type="catalytic activity">
    <reaction evidence="11">
        <text>a very-long-chain acyl-CoA + malonyl-CoA + H(+) = a very-long-chain 3-oxoacyl-CoA + CO2 + CoA</text>
        <dbReference type="Rhea" id="RHEA:32727"/>
        <dbReference type="ChEBI" id="CHEBI:15378"/>
        <dbReference type="ChEBI" id="CHEBI:16526"/>
        <dbReference type="ChEBI" id="CHEBI:57287"/>
        <dbReference type="ChEBI" id="CHEBI:57384"/>
        <dbReference type="ChEBI" id="CHEBI:90725"/>
        <dbReference type="ChEBI" id="CHEBI:90736"/>
        <dbReference type="EC" id="2.3.1.199"/>
    </reaction>
</comment>
<accession>A0A0N4UG16</accession>
<evidence type="ECO:0000256" key="11">
    <source>
        <dbReference type="RuleBase" id="RU361115"/>
    </source>
</evidence>
<dbReference type="OrthoDB" id="10259681at2759"/>
<comment type="similarity">
    <text evidence="11">Belongs to the ELO family.</text>
</comment>
<dbReference type="UniPathway" id="UPA00094"/>
<dbReference type="Pfam" id="PF01151">
    <property type="entry name" value="ELO"/>
    <property type="match status" value="1"/>
</dbReference>
<dbReference type="GO" id="GO:0030148">
    <property type="term" value="P:sphingolipid biosynthetic process"/>
    <property type="evidence" value="ECO:0007669"/>
    <property type="project" value="TreeGrafter"/>
</dbReference>
<keyword evidence="5 11" id="KW-0812">Transmembrane</keyword>
<keyword evidence="8 11" id="KW-0443">Lipid metabolism</keyword>
<dbReference type="EMBL" id="UYYG01001184">
    <property type="protein sequence ID" value="VDN59546.1"/>
    <property type="molecule type" value="Genomic_DNA"/>
</dbReference>
<evidence type="ECO:0000256" key="8">
    <source>
        <dbReference type="ARBA" id="ARBA00023098"/>
    </source>
</evidence>
<dbReference type="PROSITE" id="PS01188">
    <property type="entry name" value="ELO"/>
    <property type="match status" value="1"/>
</dbReference>
<dbReference type="GO" id="GO:0019367">
    <property type="term" value="P:fatty acid elongation, saturated fatty acid"/>
    <property type="evidence" value="ECO:0007669"/>
    <property type="project" value="TreeGrafter"/>
</dbReference>
<keyword evidence="7 11" id="KW-1133">Transmembrane helix</keyword>
<gene>
    <name evidence="12" type="ORF">DME_LOCUS9519</name>
</gene>
<feature type="transmembrane region" description="Helical" evidence="11">
    <location>
        <begin position="265"/>
        <end position="286"/>
    </location>
</feature>
<feature type="transmembrane region" description="Helical" evidence="11">
    <location>
        <begin position="60"/>
        <end position="77"/>
    </location>
</feature>
<reference evidence="12 14" key="2">
    <citation type="submission" date="2018-11" db="EMBL/GenBank/DDBJ databases">
        <authorList>
            <consortium name="Pathogen Informatics"/>
        </authorList>
    </citation>
    <scope>NUCLEOTIDE SEQUENCE [LARGE SCALE GENOMIC DNA]</scope>
</reference>
<evidence type="ECO:0000256" key="4">
    <source>
        <dbReference type="ARBA" id="ARBA00022679"/>
    </source>
</evidence>
<dbReference type="WBParaSite" id="DME_0000640801-mRNA-1">
    <property type="protein sequence ID" value="DME_0000640801-mRNA-1"/>
    <property type="gene ID" value="DME_0000640801"/>
</dbReference>
<comment type="pathway">
    <text evidence="2">Lipid metabolism; fatty acid biosynthesis.</text>
</comment>
<evidence type="ECO:0000256" key="3">
    <source>
        <dbReference type="ARBA" id="ARBA00022516"/>
    </source>
</evidence>
<proteinExistence type="inferred from homology"/>
<evidence type="ECO:0000256" key="2">
    <source>
        <dbReference type="ARBA" id="ARBA00005194"/>
    </source>
</evidence>
<keyword evidence="6 11" id="KW-0276">Fatty acid metabolism</keyword>
<feature type="transmembrane region" description="Helical" evidence="11">
    <location>
        <begin position="89"/>
        <end position="109"/>
    </location>
</feature>
<evidence type="ECO:0000256" key="9">
    <source>
        <dbReference type="ARBA" id="ARBA00023136"/>
    </source>
</evidence>
<evidence type="ECO:0000313" key="14">
    <source>
        <dbReference type="Proteomes" id="UP000274756"/>
    </source>
</evidence>
<dbReference type="AlphaFoldDB" id="A0A0N4UG16"/>
<dbReference type="GO" id="GO:0042761">
    <property type="term" value="P:very long-chain fatty acid biosynthetic process"/>
    <property type="evidence" value="ECO:0007669"/>
    <property type="project" value="TreeGrafter"/>
</dbReference>
<dbReference type="Proteomes" id="UP000274756">
    <property type="component" value="Unassembled WGS sequence"/>
</dbReference>
<feature type="transmembrane region" description="Helical" evidence="11">
    <location>
        <begin position="222"/>
        <end position="245"/>
    </location>
</feature>
<evidence type="ECO:0000313" key="15">
    <source>
        <dbReference type="WBParaSite" id="DME_0000640801-mRNA-1"/>
    </source>
</evidence>
<evidence type="ECO:0000256" key="10">
    <source>
        <dbReference type="ARBA" id="ARBA00023160"/>
    </source>
</evidence>
<keyword evidence="10 11" id="KW-0275">Fatty acid biosynthesis</keyword>
<reference evidence="15" key="1">
    <citation type="submission" date="2017-02" db="UniProtKB">
        <authorList>
            <consortium name="WormBaseParasite"/>
        </authorList>
    </citation>
    <scope>IDENTIFICATION</scope>
</reference>
<protein>
    <recommendedName>
        <fullName evidence="11">Elongation of very long chain fatty acids protein</fullName>
        <ecNumber evidence="11">2.3.1.199</ecNumber>
    </recommendedName>
    <alternativeName>
        <fullName evidence="11">Very-long-chain 3-oxoacyl-CoA synthase</fullName>
    </alternativeName>
</protein>
<evidence type="ECO:0000256" key="5">
    <source>
        <dbReference type="ARBA" id="ARBA00022692"/>
    </source>
</evidence>
<evidence type="ECO:0000313" key="12">
    <source>
        <dbReference type="EMBL" id="VDN59546.1"/>
    </source>
</evidence>
<evidence type="ECO:0000256" key="1">
    <source>
        <dbReference type="ARBA" id="ARBA00004141"/>
    </source>
</evidence>
<dbReference type="Proteomes" id="UP000038040">
    <property type="component" value="Unplaced"/>
</dbReference>
<comment type="subcellular location">
    <subcellularLocation>
        <location evidence="1">Membrane</location>
        <topology evidence="1">Multi-pass membrane protein</topology>
    </subcellularLocation>
</comment>
<keyword evidence="4 11" id="KW-0808">Transferase</keyword>
<name>A0A0N4UG16_DRAME</name>
<evidence type="ECO:0000256" key="7">
    <source>
        <dbReference type="ARBA" id="ARBA00022989"/>
    </source>
</evidence>
<keyword evidence="3 11" id="KW-0444">Lipid biosynthesis</keyword>
<dbReference type="GO" id="GO:0034626">
    <property type="term" value="P:fatty acid elongation, polyunsaturated fatty acid"/>
    <property type="evidence" value="ECO:0007669"/>
    <property type="project" value="TreeGrafter"/>
</dbReference>
<keyword evidence="9 11" id="KW-0472">Membrane</keyword>
<organism evidence="13 15">
    <name type="scientific">Dracunculus medinensis</name>
    <name type="common">Guinea worm</name>
    <dbReference type="NCBI Taxonomy" id="318479"/>
    <lineage>
        <taxon>Eukaryota</taxon>
        <taxon>Metazoa</taxon>
        <taxon>Ecdysozoa</taxon>
        <taxon>Nematoda</taxon>
        <taxon>Chromadorea</taxon>
        <taxon>Rhabditida</taxon>
        <taxon>Spirurina</taxon>
        <taxon>Dracunculoidea</taxon>
        <taxon>Dracunculidae</taxon>
        <taxon>Dracunculus</taxon>
    </lineage>
</organism>
<dbReference type="STRING" id="318479.A0A0N4UG16"/>
<dbReference type="PANTHER" id="PTHR11157">
    <property type="entry name" value="FATTY ACID ACYL TRANSFERASE-RELATED"/>
    <property type="match status" value="1"/>
</dbReference>
<dbReference type="GO" id="GO:0005789">
    <property type="term" value="C:endoplasmic reticulum membrane"/>
    <property type="evidence" value="ECO:0007669"/>
    <property type="project" value="TreeGrafter"/>
</dbReference>
<sequence>MSLFAFNDFELYKGNYSGLHNDYEYRGMQLPLHILHWTFALSFECVNDYVEKTLAFQQNWQHSFTISVVYFLLIKLVQRMMRNQKPFNLRIPLVVWNGILSVFSILGFIRFSEDLIHSLIYKGLYPSLCYSVKPDGVAAFWSTLFAASKVAELGDTLFIVLRKKPLIFLHYYHHAAVLVYTAHSGAEHTGSGRMFISMNFLVHSAMYLYYTLTSYGIRPAKWISMCITSLQTIQMFLGIIVSLYVYRIKLEGKLPCQQSMKNLALAFIIYVTFAALFVHFFIKSYIRKNKIRQKKAD</sequence>
<dbReference type="PANTHER" id="PTHR11157:SF156">
    <property type="entry name" value="FATTY ACID ELONGATION PROTEIN 4-RELATED"/>
    <property type="match status" value="1"/>
</dbReference>
<evidence type="ECO:0000313" key="13">
    <source>
        <dbReference type="Proteomes" id="UP000038040"/>
    </source>
</evidence>
<evidence type="ECO:0000256" key="6">
    <source>
        <dbReference type="ARBA" id="ARBA00022832"/>
    </source>
</evidence>
<dbReference type="GO" id="GO:0009922">
    <property type="term" value="F:fatty acid elongase activity"/>
    <property type="evidence" value="ECO:0007669"/>
    <property type="project" value="UniProtKB-EC"/>
</dbReference>
<dbReference type="InterPro" id="IPR030457">
    <property type="entry name" value="ELO_CS"/>
</dbReference>
<keyword evidence="14" id="KW-1185">Reference proteome</keyword>
<dbReference type="InterPro" id="IPR002076">
    <property type="entry name" value="ELO_fam"/>
</dbReference>